<dbReference type="InterPro" id="IPR003594">
    <property type="entry name" value="HATPase_dom"/>
</dbReference>
<reference evidence="9 10" key="1">
    <citation type="submission" date="2018-07" db="EMBL/GenBank/DDBJ databases">
        <title>Genomic Encyclopedia of Type Strains, Phase III (KMG-III): the genomes of soil and plant-associated and newly described type strains.</title>
        <authorList>
            <person name="Whitman W."/>
        </authorList>
    </citation>
    <scope>NUCLEOTIDE SEQUENCE [LARGE SCALE GENOMIC DNA]</scope>
    <source>
        <strain evidence="9 10">CECT 7506</strain>
    </source>
</reference>
<evidence type="ECO:0000313" key="9">
    <source>
        <dbReference type="EMBL" id="RCW47512.1"/>
    </source>
</evidence>
<protein>
    <submittedName>
        <fullName evidence="9">Histidine kinase/DNA gyrase B/HSP90-like ATPase</fullName>
    </submittedName>
</protein>
<dbReference type="SUPFAM" id="SSF55874">
    <property type="entry name" value="ATPase domain of HSP90 chaperone/DNA topoisomerase II/histidine kinase"/>
    <property type="match status" value="1"/>
</dbReference>
<keyword evidence="5" id="KW-0902">Two-component regulatory system</keyword>
<dbReference type="AlphaFoldDB" id="A0A368VYY9"/>
<evidence type="ECO:0000256" key="7">
    <source>
        <dbReference type="SAM" id="Phobius"/>
    </source>
</evidence>
<evidence type="ECO:0000313" key="10">
    <source>
        <dbReference type="Proteomes" id="UP000252415"/>
    </source>
</evidence>
<dbReference type="GO" id="GO:0005524">
    <property type="term" value="F:ATP binding"/>
    <property type="evidence" value="ECO:0007669"/>
    <property type="project" value="UniProtKB-KW"/>
</dbReference>
<keyword evidence="3 9" id="KW-0418">Kinase</keyword>
<keyword evidence="4" id="KW-0067">ATP-binding</keyword>
<keyword evidence="7" id="KW-0472">Membrane</keyword>
<dbReference type="Proteomes" id="UP000252415">
    <property type="component" value="Unassembled WGS sequence"/>
</dbReference>
<feature type="transmembrane region" description="Helical" evidence="7">
    <location>
        <begin position="371"/>
        <end position="390"/>
    </location>
</feature>
<feature type="transmembrane region" description="Helical" evidence="7">
    <location>
        <begin position="307"/>
        <end position="326"/>
    </location>
</feature>
<dbReference type="RefSeq" id="WP_114380844.1">
    <property type="nucleotide sequence ID" value="NZ_QPJD01000008.1"/>
</dbReference>
<evidence type="ECO:0000256" key="2">
    <source>
        <dbReference type="ARBA" id="ARBA00022741"/>
    </source>
</evidence>
<keyword evidence="2" id="KW-0547">Nucleotide-binding</keyword>
<dbReference type="Gene3D" id="3.30.565.10">
    <property type="entry name" value="Histidine kinase-like ATPase, C-terminal domain"/>
    <property type="match status" value="1"/>
</dbReference>
<name>A0A368VYY9_9BACL</name>
<evidence type="ECO:0000256" key="1">
    <source>
        <dbReference type="ARBA" id="ARBA00022679"/>
    </source>
</evidence>
<dbReference type="Pfam" id="PF02518">
    <property type="entry name" value="HATPase_c"/>
    <property type="match status" value="1"/>
</dbReference>
<dbReference type="PANTHER" id="PTHR34220:SF7">
    <property type="entry name" value="SENSOR HISTIDINE KINASE YPDA"/>
    <property type="match status" value="1"/>
</dbReference>
<evidence type="ECO:0000259" key="8">
    <source>
        <dbReference type="PROSITE" id="PS50109"/>
    </source>
</evidence>
<keyword evidence="10" id="KW-1185">Reference proteome</keyword>
<feature type="coiled-coil region" evidence="6">
    <location>
        <begin position="407"/>
        <end position="434"/>
    </location>
</feature>
<keyword evidence="7" id="KW-0812">Transmembrane</keyword>
<organism evidence="9 10">
    <name type="scientific">Paenibacillus prosopidis</name>
    <dbReference type="NCBI Taxonomy" id="630520"/>
    <lineage>
        <taxon>Bacteria</taxon>
        <taxon>Bacillati</taxon>
        <taxon>Bacillota</taxon>
        <taxon>Bacilli</taxon>
        <taxon>Bacillales</taxon>
        <taxon>Paenibacillaceae</taxon>
        <taxon>Paenibacillus</taxon>
    </lineage>
</organism>
<evidence type="ECO:0000256" key="3">
    <source>
        <dbReference type="ARBA" id="ARBA00022777"/>
    </source>
</evidence>
<accession>A0A368VYY9</accession>
<keyword evidence="7" id="KW-1133">Transmembrane helix</keyword>
<evidence type="ECO:0000256" key="4">
    <source>
        <dbReference type="ARBA" id="ARBA00022840"/>
    </source>
</evidence>
<evidence type="ECO:0000256" key="5">
    <source>
        <dbReference type="ARBA" id="ARBA00023012"/>
    </source>
</evidence>
<sequence>MTFAKNRNLLVGWAVLLFLAACGLLATINLINARNVSMEMTGAAEQNLSAYMHDNVMTSLKEASTLLNQLDSPAFMAYSSSYANLLPAKEAETMRRDLAAKLKNLSLSPALYSTITFLGNNVNQAGFSLVVDSGKWIGADNLPSIDDLKSSGLIIPLLQNYGTPVYIAPGQLSDKLAAARSGLSMESHYRLSRFVQKIEGHIIINNGINNSNVLSFVVLNDDFLKDIVAQQRESDRDLYMLTSGDHAIWSSEPAGSIEPGAIEAAAKGNRGMYKRQTISLTPFPLQLIVYQNNEIEIAQQWGLLAKFLKLLGIGLVLSSTLAYYFANRFLYPFRVLAKAAGQAGKHTPLRKIPEEPFEAKSFSSISIRRKILLLLAVSVIVPGIFFSVSINRVMYAYTMDQNKEISLETSRQMVLKLRNKMNEYETMTRQLSEDPQLTKFLKPYQLNSEAEVYGPSVSYYPSLYNISYFVLYDDIGNARYSSIFSNNLFLFYGSRYSLQNADGKGAGKVYWVTDAKDVYNRNAVMLVERLSPSDGAYKGTLHIVLKDESFESIDFDKRHSFLIMNRTNEVIYSSYAEQDTFKQASSHLAATHPAQAGGSVQSGVITINGSRQIMVSQPIPHTDWNLIVFHAIDDLLFKYYELLYRSAIVFIGVMLIIFGVMGHVSSRFVRSIMALHRSVDTRGRLSIVEDDGPKDEISELVVKFNEMVLQLNELTEQNVNNRLQKQKLISMKTKAELAMLQQQINPHFLYNTLEAINMRARQYGAEEVGTMVVSLAKLFRFSIDRGKEDDTVSLQEEIDHVQNYILIQSIRFKDKFTTHWELESAALSASVMRFILQPLVENTIQHGLNDYSSGGEIHISAKYVGQSLELTVADNGIGMTATQLERVRQKLENSDDAADNPEHERHELGTGVGLRNVYMRLKLFYRDKVDFQIDSKEYEGTVITIQIRQ</sequence>
<comment type="caution">
    <text evidence="9">The sequence shown here is derived from an EMBL/GenBank/DDBJ whole genome shotgun (WGS) entry which is preliminary data.</text>
</comment>
<dbReference type="GO" id="GO:0000155">
    <property type="term" value="F:phosphorelay sensor kinase activity"/>
    <property type="evidence" value="ECO:0007669"/>
    <property type="project" value="InterPro"/>
</dbReference>
<dbReference type="PROSITE" id="PS50109">
    <property type="entry name" value="HIS_KIN"/>
    <property type="match status" value="1"/>
</dbReference>
<evidence type="ECO:0000256" key="6">
    <source>
        <dbReference type="SAM" id="Coils"/>
    </source>
</evidence>
<dbReference type="InterPro" id="IPR010559">
    <property type="entry name" value="Sig_transdc_His_kin_internal"/>
</dbReference>
<dbReference type="OrthoDB" id="2483506at2"/>
<dbReference type="InterPro" id="IPR005467">
    <property type="entry name" value="His_kinase_dom"/>
</dbReference>
<dbReference type="PROSITE" id="PS51257">
    <property type="entry name" value="PROKAR_LIPOPROTEIN"/>
    <property type="match status" value="1"/>
</dbReference>
<feature type="domain" description="Histidine kinase" evidence="8">
    <location>
        <begin position="835"/>
        <end position="949"/>
    </location>
</feature>
<proteinExistence type="predicted"/>
<dbReference type="InterPro" id="IPR050640">
    <property type="entry name" value="Bact_2-comp_sensor_kinase"/>
</dbReference>
<dbReference type="GO" id="GO:0016020">
    <property type="term" value="C:membrane"/>
    <property type="evidence" value="ECO:0007669"/>
    <property type="project" value="InterPro"/>
</dbReference>
<feature type="transmembrane region" description="Helical" evidence="7">
    <location>
        <begin position="642"/>
        <end position="664"/>
    </location>
</feature>
<dbReference type="Pfam" id="PF06580">
    <property type="entry name" value="His_kinase"/>
    <property type="match status" value="1"/>
</dbReference>
<dbReference type="InterPro" id="IPR036890">
    <property type="entry name" value="HATPase_C_sf"/>
</dbReference>
<dbReference type="SMART" id="SM00387">
    <property type="entry name" value="HATPase_c"/>
    <property type="match status" value="1"/>
</dbReference>
<dbReference type="EMBL" id="QPJD01000008">
    <property type="protein sequence ID" value="RCW47512.1"/>
    <property type="molecule type" value="Genomic_DNA"/>
</dbReference>
<gene>
    <name evidence="9" type="ORF">DFP97_108127</name>
</gene>
<keyword evidence="1" id="KW-0808">Transferase</keyword>
<dbReference type="PANTHER" id="PTHR34220">
    <property type="entry name" value="SENSOR HISTIDINE KINASE YPDA"/>
    <property type="match status" value="1"/>
</dbReference>
<keyword evidence="6" id="KW-0175">Coiled coil</keyword>